<dbReference type="Proteomes" id="UP000775547">
    <property type="component" value="Unassembled WGS sequence"/>
</dbReference>
<reference evidence="1" key="2">
    <citation type="submission" date="2021-10" db="EMBL/GenBank/DDBJ databases">
        <title>Phylogenomics reveals ancestral predisposition of the termite-cultivated fungus Termitomyces towards a domesticated lifestyle.</title>
        <authorList>
            <person name="Auxier B."/>
            <person name="Grum-Grzhimaylo A."/>
            <person name="Cardenas M.E."/>
            <person name="Lodge J.D."/>
            <person name="Laessoe T."/>
            <person name="Pedersen O."/>
            <person name="Smith M.E."/>
            <person name="Kuyper T.W."/>
            <person name="Franco-Molano E.A."/>
            <person name="Baroni T.J."/>
            <person name="Aanen D.K."/>
        </authorList>
    </citation>
    <scope>NUCLEOTIDE SEQUENCE</scope>
    <source>
        <strain evidence="1">AP01</strain>
        <tissue evidence="1">Mycelium</tissue>
    </source>
</reference>
<dbReference type="AlphaFoldDB" id="A0A9P7GDL4"/>
<organism evidence="1 2">
    <name type="scientific">Asterophora parasitica</name>
    <dbReference type="NCBI Taxonomy" id="117018"/>
    <lineage>
        <taxon>Eukaryota</taxon>
        <taxon>Fungi</taxon>
        <taxon>Dikarya</taxon>
        <taxon>Basidiomycota</taxon>
        <taxon>Agaricomycotina</taxon>
        <taxon>Agaricomycetes</taxon>
        <taxon>Agaricomycetidae</taxon>
        <taxon>Agaricales</taxon>
        <taxon>Tricholomatineae</taxon>
        <taxon>Lyophyllaceae</taxon>
        <taxon>Asterophora</taxon>
    </lineage>
</organism>
<proteinExistence type="predicted"/>
<accession>A0A9P7GDL4</accession>
<dbReference type="EMBL" id="JABCKV010000044">
    <property type="protein sequence ID" value="KAG5645262.1"/>
    <property type="molecule type" value="Genomic_DNA"/>
</dbReference>
<gene>
    <name evidence="1" type="ORF">DXG03_006564</name>
</gene>
<evidence type="ECO:0000313" key="2">
    <source>
        <dbReference type="Proteomes" id="UP000775547"/>
    </source>
</evidence>
<sequence length="125" mass="14297">MFLPETARLVPLLEEICIVDNLFLRYSGGNGKLARDLVGRTWDISKPLKDYQVLEAIEKRCSYYCPAATLETGDPGVGRRALEVVSVKWRNVSEEWRDAERPALARQQEVEDKFEVAFYLTLSES</sequence>
<evidence type="ECO:0000313" key="1">
    <source>
        <dbReference type="EMBL" id="KAG5645262.1"/>
    </source>
</evidence>
<name>A0A9P7GDL4_9AGAR</name>
<reference evidence="1" key="1">
    <citation type="submission" date="2020-07" db="EMBL/GenBank/DDBJ databases">
        <authorList>
            <person name="Nieuwenhuis M."/>
            <person name="Van De Peppel L.J.J."/>
        </authorList>
    </citation>
    <scope>NUCLEOTIDE SEQUENCE</scope>
    <source>
        <strain evidence="1">AP01</strain>
        <tissue evidence="1">Mycelium</tissue>
    </source>
</reference>
<comment type="caution">
    <text evidence="1">The sequence shown here is derived from an EMBL/GenBank/DDBJ whole genome shotgun (WGS) entry which is preliminary data.</text>
</comment>
<dbReference type="OrthoDB" id="3365698at2759"/>
<keyword evidence="2" id="KW-1185">Reference proteome</keyword>
<protein>
    <submittedName>
        <fullName evidence="1">Uncharacterized protein</fullName>
    </submittedName>
</protein>